<dbReference type="GO" id="GO:0000145">
    <property type="term" value="C:exocyst"/>
    <property type="evidence" value="ECO:0007669"/>
    <property type="project" value="InterPro"/>
</dbReference>
<dbReference type="Gramene" id="OE9A023880T1">
    <property type="protein sequence ID" value="OE9A023880C1"/>
    <property type="gene ID" value="OE9A023880"/>
</dbReference>
<dbReference type="OrthoDB" id="1922221at2759"/>
<dbReference type="SUPFAM" id="SSF74788">
    <property type="entry name" value="Cullin repeat-like"/>
    <property type="match status" value="1"/>
</dbReference>
<dbReference type="InterPro" id="IPR046364">
    <property type="entry name" value="Exo70_C"/>
</dbReference>
<feature type="domain" description="Exocyst complex subunit Exo70 C-terminal" evidence="3">
    <location>
        <begin position="7"/>
        <end position="81"/>
    </location>
</feature>
<dbReference type="AlphaFoldDB" id="A0A8S0Q6B1"/>
<dbReference type="Pfam" id="PF03081">
    <property type="entry name" value="Exo70_C"/>
    <property type="match status" value="1"/>
</dbReference>
<dbReference type="InterPro" id="IPR016159">
    <property type="entry name" value="Cullin_repeat-like_dom_sf"/>
</dbReference>
<evidence type="ECO:0000259" key="3">
    <source>
        <dbReference type="Pfam" id="PF03081"/>
    </source>
</evidence>
<sequence>MQLRAAEASKKPIQNGEIRLLSRYVMNYVKLLVDYTDTLDALLENVEDESGESPNENKDNLEMDNTSLLARRLLLLIKSLE</sequence>
<gene>
    <name evidence="4" type="ORF">OLEA9_A023880</name>
</gene>
<comment type="similarity">
    <text evidence="1">Belongs to the EXO70 family.</text>
</comment>
<evidence type="ECO:0000313" key="5">
    <source>
        <dbReference type="Proteomes" id="UP000594638"/>
    </source>
</evidence>
<dbReference type="Gene3D" id="1.20.1280.170">
    <property type="entry name" value="Exocyst complex component Exo70"/>
    <property type="match status" value="1"/>
</dbReference>
<name>A0A8S0Q6B1_OLEEU</name>
<keyword evidence="5" id="KW-1185">Reference proteome</keyword>
<evidence type="ECO:0000256" key="1">
    <source>
        <dbReference type="ARBA" id="ARBA00006756"/>
    </source>
</evidence>
<dbReference type="GO" id="GO:0006887">
    <property type="term" value="P:exocytosis"/>
    <property type="evidence" value="ECO:0007669"/>
    <property type="project" value="InterPro"/>
</dbReference>
<accession>A0A8S0Q6B1</accession>
<keyword evidence="2" id="KW-0813">Transport</keyword>
<protein>
    <submittedName>
        <fullName evidence="4">Exocyst complex component EXO70B1</fullName>
    </submittedName>
</protein>
<dbReference type="GO" id="GO:0005546">
    <property type="term" value="F:phosphatidylinositol-4,5-bisphosphate binding"/>
    <property type="evidence" value="ECO:0007669"/>
    <property type="project" value="InterPro"/>
</dbReference>
<comment type="caution">
    <text evidence="4">The sequence shown here is derived from an EMBL/GenBank/DDBJ whole genome shotgun (WGS) entry which is preliminary data.</text>
</comment>
<reference evidence="4 5" key="1">
    <citation type="submission" date="2019-12" db="EMBL/GenBank/DDBJ databases">
        <authorList>
            <person name="Alioto T."/>
            <person name="Alioto T."/>
            <person name="Gomez Garrido J."/>
        </authorList>
    </citation>
    <scope>NUCLEOTIDE SEQUENCE [LARGE SCALE GENOMIC DNA]</scope>
</reference>
<dbReference type="EMBL" id="CACTIH010001806">
    <property type="protein sequence ID" value="CAA2962875.1"/>
    <property type="molecule type" value="Genomic_DNA"/>
</dbReference>
<organism evidence="4 5">
    <name type="scientific">Olea europaea subsp. europaea</name>
    <dbReference type="NCBI Taxonomy" id="158383"/>
    <lineage>
        <taxon>Eukaryota</taxon>
        <taxon>Viridiplantae</taxon>
        <taxon>Streptophyta</taxon>
        <taxon>Embryophyta</taxon>
        <taxon>Tracheophyta</taxon>
        <taxon>Spermatophyta</taxon>
        <taxon>Magnoliopsida</taxon>
        <taxon>eudicotyledons</taxon>
        <taxon>Gunneridae</taxon>
        <taxon>Pentapetalae</taxon>
        <taxon>asterids</taxon>
        <taxon>lamiids</taxon>
        <taxon>Lamiales</taxon>
        <taxon>Oleaceae</taxon>
        <taxon>Oleeae</taxon>
        <taxon>Olea</taxon>
    </lineage>
</organism>
<proteinExistence type="inferred from homology"/>
<evidence type="ECO:0000256" key="2">
    <source>
        <dbReference type="ARBA" id="ARBA00022448"/>
    </source>
</evidence>
<dbReference type="Proteomes" id="UP000594638">
    <property type="component" value="Unassembled WGS sequence"/>
</dbReference>
<evidence type="ECO:0000313" key="4">
    <source>
        <dbReference type="EMBL" id="CAA2962875.1"/>
    </source>
</evidence>